<feature type="domain" description="EF-hand" evidence="2">
    <location>
        <begin position="1"/>
        <end position="25"/>
    </location>
</feature>
<protein>
    <recommendedName>
        <fullName evidence="2">EF-hand domain-containing protein</fullName>
    </recommendedName>
</protein>
<evidence type="ECO:0000313" key="4">
    <source>
        <dbReference type="Proteomes" id="UP001472677"/>
    </source>
</evidence>
<dbReference type="InterPro" id="IPR018247">
    <property type="entry name" value="EF_Hand_1_Ca_BS"/>
</dbReference>
<dbReference type="SUPFAM" id="SSF47473">
    <property type="entry name" value="EF-hand"/>
    <property type="match status" value="1"/>
</dbReference>
<dbReference type="InterPro" id="IPR002048">
    <property type="entry name" value="EF_hand_dom"/>
</dbReference>
<keyword evidence="1" id="KW-0106">Calcium</keyword>
<evidence type="ECO:0000313" key="3">
    <source>
        <dbReference type="EMBL" id="KAK8563389.1"/>
    </source>
</evidence>
<dbReference type="InterPro" id="IPR011992">
    <property type="entry name" value="EF-hand-dom_pair"/>
</dbReference>
<reference evidence="3 4" key="1">
    <citation type="journal article" date="2024" name="G3 (Bethesda)">
        <title>Genome assembly of Hibiscus sabdariffa L. provides insights into metabolisms of medicinal natural products.</title>
        <authorList>
            <person name="Kim T."/>
        </authorList>
    </citation>
    <scope>NUCLEOTIDE SEQUENCE [LARGE SCALE GENOMIC DNA]</scope>
    <source>
        <strain evidence="3">TK-2024</strain>
        <tissue evidence="3">Old leaves</tissue>
    </source>
</reference>
<dbReference type="PANTHER" id="PTHR46824:SF2">
    <property type="entry name" value="CALCIUM-BINDING PROTEIN CML48-RELATED"/>
    <property type="match status" value="1"/>
</dbReference>
<gene>
    <name evidence="3" type="ORF">V6N12_035537</name>
</gene>
<keyword evidence="4" id="KW-1185">Reference proteome</keyword>
<sequence>MVDRDRSGFIDEQELQQALSSGYQKCNLRTIRACGVCCTLELPWSLAVPPSVFQVLISKYENESGKAELDFDSFVE</sequence>
<name>A0ABR2EPT6_9ROSI</name>
<dbReference type="PROSITE" id="PS50222">
    <property type="entry name" value="EF_HAND_2"/>
    <property type="match status" value="1"/>
</dbReference>
<dbReference type="Gene3D" id="1.10.238.10">
    <property type="entry name" value="EF-hand"/>
    <property type="match status" value="1"/>
</dbReference>
<comment type="caution">
    <text evidence="3">The sequence shown here is derived from an EMBL/GenBank/DDBJ whole genome shotgun (WGS) entry which is preliminary data.</text>
</comment>
<dbReference type="EMBL" id="JBBPBM010000011">
    <property type="protein sequence ID" value="KAK8563389.1"/>
    <property type="molecule type" value="Genomic_DNA"/>
</dbReference>
<organism evidence="3 4">
    <name type="scientific">Hibiscus sabdariffa</name>
    <name type="common">roselle</name>
    <dbReference type="NCBI Taxonomy" id="183260"/>
    <lineage>
        <taxon>Eukaryota</taxon>
        <taxon>Viridiplantae</taxon>
        <taxon>Streptophyta</taxon>
        <taxon>Embryophyta</taxon>
        <taxon>Tracheophyta</taxon>
        <taxon>Spermatophyta</taxon>
        <taxon>Magnoliopsida</taxon>
        <taxon>eudicotyledons</taxon>
        <taxon>Gunneridae</taxon>
        <taxon>Pentapetalae</taxon>
        <taxon>rosids</taxon>
        <taxon>malvids</taxon>
        <taxon>Malvales</taxon>
        <taxon>Malvaceae</taxon>
        <taxon>Malvoideae</taxon>
        <taxon>Hibiscus</taxon>
    </lineage>
</organism>
<evidence type="ECO:0000259" key="2">
    <source>
        <dbReference type="PROSITE" id="PS50222"/>
    </source>
</evidence>
<dbReference type="PANTHER" id="PTHR46824">
    <property type="entry name" value="CALCIUM-BINDING PROTEIN CML48-RELATED"/>
    <property type="match status" value="1"/>
</dbReference>
<evidence type="ECO:0000256" key="1">
    <source>
        <dbReference type="ARBA" id="ARBA00022837"/>
    </source>
</evidence>
<proteinExistence type="predicted"/>
<dbReference type="InterPro" id="IPR044590">
    <property type="entry name" value="CML48/49/50"/>
</dbReference>
<dbReference type="PROSITE" id="PS00018">
    <property type="entry name" value="EF_HAND_1"/>
    <property type="match status" value="1"/>
</dbReference>
<accession>A0ABR2EPT6</accession>
<dbReference type="Proteomes" id="UP001472677">
    <property type="component" value="Unassembled WGS sequence"/>
</dbReference>